<comment type="caution">
    <text evidence="1">The sequence shown here is derived from an EMBL/GenBank/DDBJ whole genome shotgun (WGS) entry which is preliminary data.</text>
</comment>
<evidence type="ECO:0000313" key="2">
    <source>
        <dbReference type="Proteomes" id="UP000193498"/>
    </source>
</evidence>
<keyword evidence="2" id="KW-1185">Reference proteome</keyword>
<accession>A0A1Y1YBF1</accession>
<dbReference type="AlphaFoldDB" id="A0A1Y1YBF1"/>
<reference evidence="1 2" key="1">
    <citation type="submission" date="2016-07" db="EMBL/GenBank/DDBJ databases">
        <title>Pervasive Adenine N6-methylation of Active Genes in Fungi.</title>
        <authorList>
            <consortium name="DOE Joint Genome Institute"/>
            <person name="Mondo S.J."/>
            <person name="Dannebaum R.O."/>
            <person name="Kuo R.C."/>
            <person name="Labutti K."/>
            <person name="Haridas S."/>
            <person name="Kuo A."/>
            <person name="Salamov A."/>
            <person name="Ahrendt S.R."/>
            <person name="Lipzen A."/>
            <person name="Sullivan W."/>
            <person name="Andreopoulos W.B."/>
            <person name="Clum A."/>
            <person name="Lindquist E."/>
            <person name="Daum C."/>
            <person name="Ramamoorthy G.K."/>
            <person name="Gryganskyi A."/>
            <person name="Culley D."/>
            <person name="Magnuson J.K."/>
            <person name="James T.Y."/>
            <person name="O'Malley M.A."/>
            <person name="Stajich J.E."/>
            <person name="Spatafora J.W."/>
            <person name="Visel A."/>
            <person name="Grigoriev I.V."/>
        </authorList>
    </citation>
    <scope>NUCLEOTIDE SEQUENCE [LARGE SCALE GENOMIC DNA]</scope>
    <source>
        <strain evidence="1 2">CBS 931.73</strain>
    </source>
</reference>
<gene>
    <name evidence="1" type="ORF">K493DRAFT_301572</name>
</gene>
<dbReference type="InParanoid" id="A0A1Y1YBF1"/>
<sequence length="197" mass="22067">MALVDFITHRLSNFSSIHNPLKCGFKRKSAKFSDIDGDGFSQRSHPSALSNISLNQISHDVKVVYLPLSLNPTTHHIVNVYQLNDKRLLLVVENFVTGCTEIYLESIKNLNSALAEKSPVATVNKLCQLSALDAIQGTLALYSVVEGELYTFQFAADGDEVYVKKTRIPLKSHFKKQQLPKIRQLLFILGTTPYKCI</sequence>
<protein>
    <recommendedName>
        <fullName evidence="3">CNH domain-containing protein</fullName>
    </recommendedName>
</protein>
<proteinExistence type="predicted"/>
<dbReference type="Proteomes" id="UP000193498">
    <property type="component" value="Unassembled WGS sequence"/>
</dbReference>
<dbReference type="EMBL" id="MCFE01000181">
    <property type="protein sequence ID" value="ORX95272.1"/>
    <property type="molecule type" value="Genomic_DNA"/>
</dbReference>
<evidence type="ECO:0000313" key="1">
    <source>
        <dbReference type="EMBL" id="ORX95272.1"/>
    </source>
</evidence>
<name>A0A1Y1YBF1_9FUNG</name>
<evidence type="ECO:0008006" key="3">
    <source>
        <dbReference type="Google" id="ProtNLM"/>
    </source>
</evidence>
<organism evidence="1 2">
    <name type="scientific">Basidiobolus meristosporus CBS 931.73</name>
    <dbReference type="NCBI Taxonomy" id="1314790"/>
    <lineage>
        <taxon>Eukaryota</taxon>
        <taxon>Fungi</taxon>
        <taxon>Fungi incertae sedis</taxon>
        <taxon>Zoopagomycota</taxon>
        <taxon>Entomophthoromycotina</taxon>
        <taxon>Basidiobolomycetes</taxon>
        <taxon>Basidiobolales</taxon>
        <taxon>Basidiobolaceae</taxon>
        <taxon>Basidiobolus</taxon>
    </lineage>
</organism>